<organism evidence="3 4">
    <name type="scientific">Mycolicibacterium helvum</name>
    <dbReference type="NCBI Taxonomy" id="1534349"/>
    <lineage>
        <taxon>Bacteria</taxon>
        <taxon>Bacillati</taxon>
        <taxon>Actinomycetota</taxon>
        <taxon>Actinomycetes</taxon>
        <taxon>Mycobacteriales</taxon>
        <taxon>Mycobacteriaceae</taxon>
        <taxon>Mycolicibacterium</taxon>
    </lineage>
</organism>
<dbReference type="SUPFAM" id="SSF51735">
    <property type="entry name" value="NAD(P)-binding Rossmann-fold domains"/>
    <property type="match status" value="1"/>
</dbReference>
<dbReference type="RefSeq" id="WP_163748976.1">
    <property type="nucleotide sequence ID" value="NZ_AP022596.1"/>
</dbReference>
<keyword evidence="4" id="KW-1185">Reference proteome</keyword>
<dbReference type="Gene3D" id="3.90.180.10">
    <property type="entry name" value="Medium-chain alcohol dehydrogenases, catalytic domain"/>
    <property type="match status" value="1"/>
</dbReference>
<dbReference type="EMBL" id="AP022596">
    <property type="protein sequence ID" value="BBY64907.1"/>
    <property type="molecule type" value="Genomic_DNA"/>
</dbReference>
<dbReference type="AlphaFoldDB" id="A0A7I7T6L0"/>
<dbReference type="SUPFAM" id="SSF50129">
    <property type="entry name" value="GroES-like"/>
    <property type="match status" value="1"/>
</dbReference>
<dbReference type="SMART" id="SM00829">
    <property type="entry name" value="PKS_ER"/>
    <property type="match status" value="1"/>
</dbReference>
<reference evidence="3 4" key="1">
    <citation type="journal article" date="2019" name="Emerg. Microbes Infect.">
        <title>Comprehensive subspecies identification of 175 nontuberculous mycobacteria species based on 7547 genomic profiles.</title>
        <authorList>
            <person name="Matsumoto Y."/>
            <person name="Kinjo T."/>
            <person name="Motooka D."/>
            <person name="Nabeya D."/>
            <person name="Jung N."/>
            <person name="Uechi K."/>
            <person name="Horii T."/>
            <person name="Iida T."/>
            <person name="Fujita J."/>
            <person name="Nakamura S."/>
        </authorList>
    </citation>
    <scope>NUCLEOTIDE SEQUENCE [LARGE SCALE GENOMIC DNA]</scope>
    <source>
        <strain evidence="3 4">JCM 30396</strain>
    </source>
</reference>
<dbReference type="InterPro" id="IPR020843">
    <property type="entry name" value="ER"/>
</dbReference>
<evidence type="ECO:0000313" key="3">
    <source>
        <dbReference type="EMBL" id="BBY64907.1"/>
    </source>
</evidence>
<evidence type="ECO:0000313" key="4">
    <source>
        <dbReference type="Proteomes" id="UP000467148"/>
    </source>
</evidence>
<keyword evidence="1" id="KW-0521">NADP</keyword>
<dbReference type="InterPro" id="IPR013154">
    <property type="entry name" value="ADH-like_N"/>
</dbReference>
<name>A0A7I7T6L0_9MYCO</name>
<accession>A0A7I7T6L0</accession>
<dbReference type="InterPro" id="IPR011032">
    <property type="entry name" value="GroES-like_sf"/>
</dbReference>
<dbReference type="Proteomes" id="UP000467148">
    <property type="component" value="Chromosome"/>
</dbReference>
<dbReference type="Pfam" id="PF13602">
    <property type="entry name" value="ADH_zinc_N_2"/>
    <property type="match status" value="1"/>
</dbReference>
<dbReference type="GO" id="GO:0016491">
    <property type="term" value="F:oxidoreductase activity"/>
    <property type="evidence" value="ECO:0007669"/>
    <property type="project" value="InterPro"/>
</dbReference>
<sequence length="301" mass="31495">MRAVRFSEYGGLEVLQVVEVDAPQAGPGQVRIAVHAAGVNPSDWKRRAGQYREFDPVTFPAGVGVEASGVIDEVGPGVCGVGVGDAVFGYGENTVAECAILSHWMRKPESMCFEVAAGLPVIAETASRSLDHTGVQPGETLLISGAAGGIGTAVVQFALHRGITVIGTANPQQQDYLRELGAIPTTYGPGLAQRVKDLVPQGVDAALHLAGAGVIPELIDIVGDPWAVVSVVDLTAPQHGARFSAGPPKNPEAVLADVARLYSEDKFRLRIEQRFPLEKTAQAHEVSANGQVTGKLIISIA</sequence>
<dbReference type="InterPro" id="IPR051603">
    <property type="entry name" value="Zinc-ADH_QOR/CCCR"/>
</dbReference>
<proteinExistence type="predicted"/>
<dbReference type="InterPro" id="IPR036291">
    <property type="entry name" value="NAD(P)-bd_dom_sf"/>
</dbReference>
<protein>
    <submittedName>
        <fullName evidence="3">Oxidoreductase</fullName>
    </submittedName>
</protein>
<dbReference type="KEGG" id="mhev:MHEL_31500"/>
<gene>
    <name evidence="3" type="ORF">MHEL_31500</name>
</gene>
<dbReference type="CDD" id="cd05289">
    <property type="entry name" value="MDR_like_2"/>
    <property type="match status" value="1"/>
</dbReference>
<dbReference type="Pfam" id="PF08240">
    <property type="entry name" value="ADH_N"/>
    <property type="match status" value="1"/>
</dbReference>
<dbReference type="PANTHER" id="PTHR44154">
    <property type="entry name" value="QUINONE OXIDOREDUCTASE"/>
    <property type="match status" value="1"/>
</dbReference>
<evidence type="ECO:0000259" key="2">
    <source>
        <dbReference type="SMART" id="SM00829"/>
    </source>
</evidence>
<dbReference type="PANTHER" id="PTHR44154:SF1">
    <property type="entry name" value="QUINONE OXIDOREDUCTASE"/>
    <property type="match status" value="1"/>
</dbReference>
<evidence type="ECO:0000256" key="1">
    <source>
        <dbReference type="ARBA" id="ARBA00022857"/>
    </source>
</evidence>
<dbReference type="Gene3D" id="3.40.50.720">
    <property type="entry name" value="NAD(P)-binding Rossmann-like Domain"/>
    <property type="match status" value="1"/>
</dbReference>
<feature type="domain" description="Enoyl reductase (ER)" evidence="2">
    <location>
        <begin position="10"/>
        <end position="298"/>
    </location>
</feature>